<dbReference type="GO" id="GO:0005737">
    <property type="term" value="C:cytoplasm"/>
    <property type="evidence" value="ECO:0007669"/>
    <property type="project" value="TreeGrafter"/>
</dbReference>
<keyword evidence="2" id="KW-0677">Repeat</keyword>
<dbReference type="InterPro" id="IPR003591">
    <property type="entry name" value="Leu-rich_rpt_typical-subtyp"/>
</dbReference>
<dbReference type="GO" id="GO:0015629">
    <property type="term" value="C:actin cytoskeleton"/>
    <property type="evidence" value="ECO:0007669"/>
    <property type="project" value="TreeGrafter"/>
</dbReference>
<feature type="domain" description="Gelsolin-like" evidence="5">
    <location>
        <begin position="1063"/>
        <end position="1130"/>
    </location>
</feature>
<dbReference type="CDD" id="cd11280">
    <property type="entry name" value="gelsolin_like"/>
    <property type="match status" value="2"/>
</dbReference>
<evidence type="ECO:0000256" key="4">
    <source>
        <dbReference type="SAM" id="MobiDB-lite"/>
    </source>
</evidence>
<dbReference type="PRINTS" id="PR00597">
    <property type="entry name" value="GELSOLIN"/>
</dbReference>
<dbReference type="GO" id="GO:0051016">
    <property type="term" value="P:barbed-end actin filament capping"/>
    <property type="evidence" value="ECO:0007669"/>
    <property type="project" value="TreeGrafter"/>
</dbReference>
<dbReference type="FunFam" id="3.80.10.10:FF:000033">
    <property type="entry name" value="FLII, actin remodeling protein"/>
    <property type="match status" value="1"/>
</dbReference>
<dbReference type="GO" id="GO:0051014">
    <property type="term" value="P:actin filament severing"/>
    <property type="evidence" value="ECO:0007669"/>
    <property type="project" value="TreeGrafter"/>
</dbReference>
<sequence>MPTATKMAATGVLPFVRGVDLSRNDFSECHFPKHVQDMASLRWLRLNKTGIDKLPEELAELKKLEHIHVAHNQLVSLHGAELASLPNLRAVNARYNQLRNTGIPGEIFENEELSVLDFSHNELKMTPSELENAKGLLVLNLSNNRIDNISNQLFINLTDLLFLDLSNNKLESLPPQMRRLVHLQTLILNNNPLLHAQLRQLPSMTALQTLHLRNTQRTSSNIPTALETLVNLTDVDLAYNELSRVPEALYTLSSLKRLNLSNNCISELSLLIDTWTNVEVLNVSCNKLKSLPASLSKLNSLKRLYINVNQLDFEGIPASIGKLQNLEHFVASNNCLELIPEGLCRCGKLKRLILNRNRLVTLPDAIHALTDLETLDIRDNPNLVMPPKPKEKKTGSGPEYYNIDFSLQHQLRLATGAPPSPSQGQQPSKDPLARKMRLRKVKDTAGDSDKVLKGMTGVTEEKNKRLKEWTKDQEQEGDRQEAKPRRWDEGLERPQLDYSDFFTEDTGQTAGVTVWQIENFLPVLIEEAQHGKFYDADCYIILKTSLDDQGNTDWMIFYWIGADASLDKKACAAIHSVNLRNLLGAECRTIREEQADESEEFLEVFDHNISYIEGGTASGFFTVEDTQYTVRMYRVSIPKTYNIHLEPVAVTPGALDPRFSFLLDAGLRIYIWAGHRSTLNTRTKARLMAEKINKNERKNEAEISVIRQGQETKAFWELLGGLPDEIMPHVPDDFAPPKPRLYQVCLGMGYLELPQVELGSGQRLRKVVLNTRNVYILDCYSDVFVWLGRKSTRLVRAAALKLSQELCNMLPRPDVAMVTRVQEGAETQVFKSKFSGWDDIVPVDYTKSAEEAHKGGPEIKRDEEQAKKEAKTDLSALFMPRQPPMSAAEAEQLMEEWNEDLDGMESFVLEGKKFVRLPEEEIGHFFSGDSYVFLCRYWVPVETPEQEEGEEGGEDVPQPEQQEEDFQCVVYFWQGRDASNMGWLTFTFSLQKKFESLFPGKLEVVRTHQQQENLKFLAHFKKKFIIHQGHRKDKPAEPQPSLFQIRANGSPLCTRCIQIPAEGKLLNSEFCYILKVPFDNDETNGIVYVWIGRCSEPDEAKLVEDVSNDINPNGSYSVQILNEGEEPENFFWVALGGQTEYEEDAEFMRHTRLFRCSNEKGFFTVSEKCTDFCQDDLADDDVMLLDTGSEVFVWVGPTASQIEAKLAIKSAQVYIQHLRSKGIQRKLRLTVKNKEPYKFTCCFHGWGRHRQQAKQFKGLGWVF</sequence>
<dbReference type="Pfam" id="PF00626">
    <property type="entry name" value="Gelsolin"/>
    <property type="match status" value="5"/>
</dbReference>
<dbReference type="GO" id="GO:0005634">
    <property type="term" value="C:nucleus"/>
    <property type="evidence" value="ECO:0007669"/>
    <property type="project" value="TreeGrafter"/>
</dbReference>
<gene>
    <name evidence="6" type="primary">FLII</name>
    <name evidence="6" type="ORF">BLAG_LOCUS24407</name>
</gene>
<dbReference type="AlphaFoldDB" id="A0A8K0AFC8"/>
<dbReference type="SMART" id="SM00262">
    <property type="entry name" value="GEL"/>
    <property type="match status" value="6"/>
</dbReference>
<evidence type="ECO:0000256" key="2">
    <source>
        <dbReference type="ARBA" id="ARBA00022737"/>
    </source>
</evidence>
<dbReference type="SMART" id="SM00364">
    <property type="entry name" value="LRR_BAC"/>
    <property type="match status" value="6"/>
</dbReference>
<feature type="compositionally biased region" description="Basic and acidic residues" evidence="4">
    <location>
        <begin position="849"/>
        <end position="872"/>
    </location>
</feature>
<dbReference type="SUPFAM" id="SSF52058">
    <property type="entry name" value="L domain-like"/>
    <property type="match status" value="2"/>
</dbReference>
<dbReference type="FunFam" id="3.40.20.10:FF:000020">
    <property type="entry name" value="protein flightless-1 homolog isoform X1"/>
    <property type="match status" value="1"/>
</dbReference>
<dbReference type="Gene3D" id="3.40.20.10">
    <property type="entry name" value="Severin"/>
    <property type="match status" value="6"/>
</dbReference>
<organism evidence="6 7">
    <name type="scientific">Branchiostoma lanceolatum</name>
    <name type="common">Common lancelet</name>
    <name type="synonym">Amphioxus lanceolatum</name>
    <dbReference type="NCBI Taxonomy" id="7740"/>
    <lineage>
        <taxon>Eukaryota</taxon>
        <taxon>Metazoa</taxon>
        <taxon>Chordata</taxon>
        <taxon>Cephalochordata</taxon>
        <taxon>Leptocardii</taxon>
        <taxon>Amphioxiformes</taxon>
        <taxon>Branchiostomatidae</taxon>
        <taxon>Branchiostoma</taxon>
    </lineage>
</organism>
<dbReference type="GO" id="GO:0005546">
    <property type="term" value="F:phosphatidylinositol-4,5-bisphosphate binding"/>
    <property type="evidence" value="ECO:0007669"/>
    <property type="project" value="TreeGrafter"/>
</dbReference>
<dbReference type="InterPro" id="IPR007123">
    <property type="entry name" value="Gelsolin-like_dom"/>
</dbReference>
<feature type="domain" description="Gelsolin-like" evidence="5">
    <location>
        <begin position="523"/>
        <end position="602"/>
    </location>
</feature>
<proteinExistence type="predicted"/>
<dbReference type="CDD" id="cd11292">
    <property type="entry name" value="gelsolin_S3_like"/>
    <property type="match status" value="1"/>
</dbReference>
<feature type="compositionally biased region" description="Basic and acidic residues" evidence="4">
    <location>
        <begin position="459"/>
        <end position="490"/>
    </location>
</feature>
<feature type="compositionally biased region" description="Basic and acidic residues" evidence="4">
    <location>
        <begin position="441"/>
        <end position="452"/>
    </location>
</feature>
<feature type="region of interest" description="Disordered" evidence="4">
    <location>
        <begin position="849"/>
        <end position="887"/>
    </location>
</feature>
<feature type="region of interest" description="Disordered" evidence="4">
    <location>
        <begin position="379"/>
        <end position="399"/>
    </location>
</feature>
<dbReference type="GO" id="GO:0030239">
    <property type="term" value="P:myofibril assembly"/>
    <property type="evidence" value="ECO:0007669"/>
    <property type="project" value="TreeGrafter"/>
</dbReference>
<dbReference type="InterPro" id="IPR029006">
    <property type="entry name" value="ADF-H/Gelsolin-like_dom_sf"/>
</dbReference>
<dbReference type="SMART" id="SM00369">
    <property type="entry name" value="LRR_TYP"/>
    <property type="match status" value="11"/>
</dbReference>
<dbReference type="Proteomes" id="UP000838412">
    <property type="component" value="Chromosome 9"/>
</dbReference>
<dbReference type="InterPro" id="IPR032675">
    <property type="entry name" value="LRR_dom_sf"/>
</dbReference>
<dbReference type="PANTHER" id="PTHR11977:SF51">
    <property type="entry name" value="PROTEIN FLIGHTLESS-1 HOMOLOG"/>
    <property type="match status" value="1"/>
</dbReference>
<dbReference type="FunFam" id="3.40.20.10:FF:000034">
    <property type="entry name" value="protein flightless-1 homolog isoform X1"/>
    <property type="match status" value="1"/>
</dbReference>
<evidence type="ECO:0000313" key="6">
    <source>
        <dbReference type="EMBL" id="CAH1272878.1"/>
    </source>
</evidence>
<dbReference type="OrthoDB" id="10006813at2759"/>
<dbReference type="CDD" id="cd11290">
    <property type="entry name" value="gelsolin_S1_like"/>
    <property type="match status" value="1"/>
</dbReference>
<dbReference type="Gene3D" id="3.80.10.10">
    <property type="entry name" value="Ribonuclease Inhibitor"/>
    <property type="match status" value="2"/>
</dbReference>
<dbReference type="PANTHER" id="PTHR11977">
    <property type="entry name" value="VILLIN"/>
    <property type="match status" value="1"/>
</dbReference>
<dbReference type="PROSITE" id="PS51450">
    <property type="entry name" value="LRR"/>
    <property type="match status" value="3"/>
</dbReference>
<keyword evidence="1" id="KW-0433">Leucine-rich repeat</keyword>
<accession>A0A8K0AFC8</accession>
<dbReference type="GO" id="GO:0051015">
    <property type="term" value="F:actin filament binding"/>
    <property type="evidence" value="ECO:0007669"/>
    <property type="project" value="InterPro"/>
</dbReference>
<evidence type="ECO:0000313" key="7">
    <source>
        <dbReference type="Proteomes" id="UP000838412"/>
    </source>
</evidence>
<feature type="domain" description="Gelsolin-like" evidence="5">
    <location>
        <begin position="1166"/>
        <end position="1218"/>
    </location>
</feature>
<dbReference type="FunFam" id="3.40.20.10:FF:000031">
    <property type="entry name" value="protein flightless-1 homolog isoform X1"/>
    <property type="match status" value="1"/>
</dbReference>
<evidence type="ECO:0000259" key="5">
    <source>
        <dbReference type="Pfam" id="PF00626"/>
    </source>
</evidence>
<dbReference type="CDD" id="cd11291">
    <property type="entry name" value="gelsolin_S6_like"/>
    <property type="match status" value="1"/>
</dbReference>
<dbReference type="Pfam" id="PF13855">
    <property type="entry name" value="LRR_8"/>
    <property type="match status" value="2"/>
</dbReference>
<dbReference type="EMBL" id="OV696694">
    <property type="protein sequence ID" value="CAH1272878.1"/>
    <property type="molecule type" value="Genomic_DNA"/>
</dbReference>
<name>A0A8K0AFC8_BRALA</name>
<feature type="domain" description="Gelsolin-like" evidence="5">
    <location>
        <begin position="646"/>
        <end position="716"/>
    </location>
</feature>
<evidence type="ECO:0000256" key="1">
    <source>
        <dbReference type="ARBA" id="ARBA00022614"/>
    </source>
</evidence>
<dbReference type="GO" id="GO:0008154">
    <property type="term" value="P:actin polymerization or depolymerization"/>
    <property type="evidence" value="ECO:0007669"/>
    <property type="project" value="TreeGrafter"/>
</dbReference>
<dbReference type="SUPFAM" id="SSF55753">
    <property type="entry name" value="Actin depolymerizing proteins"/>
    <property type="match status" value="6"/>
</dbReference>
<dbReference type="InterPro" id="IPR001611">
    <property type="entry name" value="Leu-rich_rpt"/>
</dbReference>
<reference evidence="6" key="1">
    <citation type="submission" date="2022-01" db="EMBL/GenBank/DDBJ databases">
        <authorList>
            <person name="Braso-Vives M."/>
        </authorList>
    </citation>
    <scope>NUCLEOTIDE SEQUENCE</scope>
</reference>
<dbReference type="InterPro" id="IPR007122">
    <property type="entry name" value="Villin/Gelsolin"/>
</dbReference>
<keyword evidence="3" id="KW-0009">Actin-binding</keyword>
<evidence type="ECO:0000256" key="3">
    <source>
        <dbReference type="ARBA" id="ARBA00023203"/>
    </source>
</evidence>
<feature type="region of interest" description="Disordered" evidence="4">
    <location>
        <begin position="414"/>
        <end position="490"/>
    </location>
</feature>
<dbReference type="FunFam" id="3.40.20.10:FF:000021">
    <property type="entry name" value="protein flightless-1 homolog isoform X2"/>
    <property type="match status" value="1"/>
</dbReference>
<keyword evidence="7" id="KW-1185">Reference proteome</keyword>
<dbReference type="FunFam" id="3.80.10.10:FF:000054">
    <property type="entry name" value="FLII, actin remodeling protein"/>
    <property type="match status" value="1"/>
</dbReference>
<protein>
    <submittedName>
        <fullName evidence="6">FLII protein</fullName>
    </submittedName>
</protein>
<dbReference type="CDD" id="cd11288">
    <property type="entry name" value="gelsolin_S5_like"/>
    <property type="match status" value="1"/>
</dbReference>
<feature type="domain" description="Gelsolin-like" evidence="5">
    <location>
        <begin position="769"/>
        <end position="830"/>
    </location>
</feature>